<accession>A0A1G7RVY7</accession>
<name>A0A1G7RVY7_CHIFI</name>
<evidence type="ECO:0000313" key="2">
    <source>
        <dbReference type="Proteomes" id="UP000199045"/>
    </source>
</evidence>
<sequence length="41" mass="4743">MNKQVYPICYNKVLGEDFNFNLRICLKFTINNPRSGAGLYS</sequence>
<reference evidence="1 2" key="1">
    <citation type="submission" date="2016-10" db="EMBL/GenBank/DDBJ databases">
        <authorList>
            <person name="de Groot N.N."/>
        </authorList>
    </citation>
    <scope>NUCLEOTIDE SEQUENCE [LARGE SCALE GENOMIC DNA]</scope>
    <source>
        <strain evidence="1 2">DSM 527</strain>
    </source>
</reference>
<protein>
    <submittedName>
        <fullName evidence="1">Uncharacterized protein</fullName>
    </submittedName>
</protein>
<dbReference type="EMBL" id="FNBN01000003">
    <property type="protein sequence ID" value="SDG14912.1"/>
    <property type="molecule type" value="Genomic_DNA"/>
</dbReference>
<organism evidence="1 2">
    <name type="scientific">Chitinophaga filiformis</name>
    <name type="common">Myxococcus filiformis</name>
    <name type="synonym">Flexibacter filiformis</name>
    <dbReference type="NCBI Taxonomy" id="104663"/>
    <lineage>
        <taxon>Bacteria</taxon>
        <taxon>Pseudomonadati</taxon>
        <taxon>Bacteroidota</taxon>
        <taxon>Chitinophagia</taxon>
        <taxon>Chitinophagales</taxon>
        <taxon>Chitinophagaceae</taxon>
        <taxon>Chitinophaga</taxon>
    </lineage>
</organism>
<evidence type="ECO:0000313" key="1">
    <source>
        <dbReference type="EMBL" id="SDG14912.1"/>
    </source>
</evidence>
<dbReference type="AlphaFoldDB" id="A0A1G7RVY7"/>
<gene>
    <name evidence="1" type="ORF">SAMN04488121_103636</name>
</gene>
<proteinExistence type="predicted"/>
<dbReference type="Proteomes" id="UP000199045">
    <property type="component" value="Unassembled WGS sequence"/>
</dbReference>